<dbReference type="InterPro" id="IPR001647">
    <property type="entry name" value="HTH_TetR"/>
</dbReference>
<evidence type="ECO:0000256" key="2">
    <source>
        <dbReference type="ARBA" id="ARBA00023015"/>
    </source>
</evidence>
<dbReference type="GO" id="GO:0000976">
    <property type="term" value="F:transcription cis-regulatory region binding"/>
    <property type="evidence" value="ECO:0007669"/>
    <property type="project" value="TreeGrafter"/>
</dbReference>
<dbReference type="GO" id="GO:0046677">
    <property type="term" value="P:response to antibiotic"/>
    <property type="evidence" value="ECO:0007669"/>
    <property type="project" value="InterPro"/>
</dbReference>
<evidence type="ECO:0000313" key="7">
    <source>
        <dbReference type="EMBL" id="NEK59610.1"/>
    </source>
</evidence>
<dbReference type="PRINTS" id="PR00455">
    <property type="entry name" value="HTHTETR"/>
</dbReference>
<dbReference type="Pfam" id="PF02909">
    <property type="entry name" value="TetR_C_1"/>
    <property type="match status" value="1"/>
</dbReference>
<name>A0A7K3W4L7_9ACTN</name>
<keyword evidence="3 5" id="KW-0238">DNA-binding</keyword>
<feature type="domain" description="HTH tetR-type" evidence="6">
    <location>
        <begin position="14"/>
        <end position="74"/>
    </location>
</feature>
<evidence type="ECO:0000256" key="3">
    <source>
        <dbReference type="ARBA" id="ARBA00023125"/>
    </source>
</evidence>
<dbReference type="InterPro" id="IPR004111">
    <property type="entry name" value="Repressor_TetR_C"/>
</dbReference>
<comment type="caution">
    <text evidence="7">The sequence shown here is derived from an EMBL/GenBank/DDBJ whole genome shotgun (WGS) entry which is preliminary data.</text>
</comment>
<accession>A0A7K3W4L7</accession>
<keyword evidence="4" id="KW-0804">Transcription</keyword>
<dbReference type="PRINTS" id="PR00400">
    <property type="entry name" value="TETREPRESSOR"/>
</dbReference>
<evidence type="ECO:0000313" key="8">
    <source>
        <dbReference type="Proteomes" id="UP000470246"/>
    </source>
</evidence>
<feature type="DNA-binding region" description="H-T-H motif" evidence="5">
    <location>
        <begin position="37"/>
        <end position="56"/>
    </location>
</feature>
<evidence type="ECO:0000256" key="5">
    <source>
        <dbReference type="PROSITE-ProRule" id="PRU00335"/>
    </source>
</evidence>
<dbReference type="SUPFAM" id="SSF48498">
    <property type="entry name" value="Tetracyclin repressor-like, C-terminal domain"/>
    <property type="match status" value="1"/>
</dbReference>
<organism evidence="7 8">
    <name type="scientific">Geodermatophilus sabuli</name>
    <dbReference type="NCBI Taxonomy" id="1564158"/>
    <lineage>
        <taxon>Bacteria</taxon>
        <taxon>Bacillati</taxon>
        <taxon>Actinomycetota</taxon>
        <taxon>Actinomycetes</taxon>
        <taxon>Geodermatophilales</taxon>
        <taxon>Geodermatophilaceae</taxon>
        <taxon>Geodermatophilus</taxon>
    </lineage>
</organism>
<evidence type="ECO:0000259" key="6">
    <source>
        <dbReference type="PROSITE" id="PS50977"/>
    </source>
</evidence>
<proteinExistence type="predicted"/>
<protein>
    <submittedName>
        <fullName evidence="7">TetR family transcriptional regulator</fullName>
    </submittedName>
</protein>
<reference evidence="7 8" key="1">
    <citation type="submission" date="2020-02" db="EMBL/GenBank/DDBJ databases">
        <title>Geodermatophilus sabuli CPCC 205279 I12A-02694.</title>
        <authorList>
            <person name="Jiang Z."/>
        </authorList>
    </citation>
    <scope>NUCLEOTIDE SEQUENCE [LARGE SCALE GENOMIC DNA]</scope>
    <source>
        <strain evidence="7 8">I12A-02694</strain>
    </source>
</reference>
<dbReference type="InterPro" id="IPR009057">
    <property type="entry name" value="Homeodomain-like_sf"/>
</dbReference>
<dbReference type="PANTHER" id="PTHR30055">
    <property type="entry name" value="HTH-TYPE TRANSCRIPTIONAL REGULATOR RUTR"/>
    <property type="match status" value="1"/>
</dbReference>
<dbReference type="SUPFAM" id="SSF46689">
    <property type="entry name" value="Homeodomain-like"/>
    <property type="match status" value="1"/>
</dbReference>
<dbReference type="GO" id="GO:0003700">
    <property type="term" value="F:DNA-binding transcription factor activity"/>
    <property type="evidence" value="ECO:0007669"/>
    <property type="project" value="TreeGrafter"/>
</dbReference>
<evidence type="ECO:0000256" key="4">
    <source>
        <dbReference type="ARBA" id="ARBA00023163"/>
    </source>
</evidence>
<dbReference type="GO" id="GO:0045892">
    <property type="term" value="P:negative regulation of DNA-templated transcription"/>
    <property type="evidence" value="ECO:0007669"/>
    <property type="project" value="InterPro"/>
</dbReference>
<dbReference type="InterPro" id="IPR036271">
    <property type="entry name" value="Tet_transcr_reg_TetR-rel_C_sf"/>
</dbReference>
<gene>
    <name evidence="7" type="ORF">GCU56_17270</name>
</gene>
<dbReference type="Pfam" id="PF00440">
    <property type="entry name" value="TetR_N"/>
    <property type="match status" value="1"/>
</dbReference>
<dbReference type="EMBL" id="JAAGWF010000019">
    <property type="protein sequence ID" value="NEK59610.1"/>
    <property type="molecule type" value="Genomic_DNA"/>
</dbReference>
<dbReference type="InterPro" id="IPR003012">
    <property type="entry name" value="Tet_transcr_reg_TetR"/>
</dbReference>
<dbReference type="AlphaFoldDB" id="A0A7K3W4L7"/>
<evidence type="ECO:0000256" key="1">
    <source>
        <dbReference type="ARBA" id="ARBA00022491"/>
    </source>
</evidence>
<dbReference type="PANTHER" id="PTHR30055:SF151">
    <property type="entry name" value="TRANSCRIPTIONAL REGULATORY PROTEIN"/>
    <property type="match status" value="1"/>
</dbReference>
<keyword evidence="1" id="KW-0678">Repressor</keyword>
<dbReference type="Gene3D" id="1.10.10.60">
    <property type="entry name" value="Homeodomain-like"/>
    <property type="match status" value="1"/>
</dbReference>
<keyword evidence="2" id="KW-0805">Transcription regulation</keyword>
<sequence>MSSVNAGPEANRAPVTQEAVVDAALALLAEGGLDAVSFRRIAKEVGVSGPTLYWHVDNKRQLMDLMAEELFRRAGVPRTEPGPDEPWWEWLREDARRMFSALVATRDAPQVLAGNRPGRDSLARIDRSLAVLVDAGLSPGQAQHALFAIGAYVIGSATEWQAEAERSRSTPAPAADDVAADERRAEVLAGRPVLLAAITEVLGEPHETTFEFGLDLLVQGLRARFAPQA</sequence>
<keyword evidence="8" id="KW-1185">Reference proteome</keyword>
<dbReference type="InterPro" id="IPR050109">
    <property type="entry name" value="HTH-type_TetR-like_transc_reg"/>
</dbReference>
<dbReference type="Gene3D" id="1.10.357.10">
    <property type="entry name" value="Tetracycline Repressor, domain 2"/>
    <property type="match status" value="1"/>
</dbReference>
<dbReference type="Proteomes" id="UP000470246">
    <property type="component" value="Unassembled WGS sequence"/>
</dbReference>
<dbReference type="PROSITE" id="PS50977">
    <property type="entry name" value="HTH_TETR_2"/>
    <property type="match status" value="1"/>
</dbReference>